<gene>
    <name evidence="1" type="ORF">vipetofem_99</name>
</gene>
<sequence>MEHEAFLKLAAEKVAEMVSCNKEEVFCVWSCKTLKNSKAIMSAKPKGAPLFEITMDGTNGVIYIDKYQKMEQRKIFFKPK</sequence>
<dbReference type="InterPro" id="IPR046242">
    <property type="entry name" value="DUF6275"/>
</dbReference>
<proteinExistence type="predicted"/>
<keyword evidence="2" id="KW-1185">Reference proteome</keyword>
<protein>
    <submittedName>
        <fullName evidence="1">Uncharacterized protein</fullName>
    </submittedName>
</protein>
<dbReference type="Proteomes" id="UP000502113">
    <property type="component" value="Segment"/>
</dbReference>
<name>A0A6G9LLY5_9CAUD</name>
<dbReference type="EMBL" id="MT119361">
    <property type="protein sequence ID" value="QIQ66397.1"/>
    <property type="molecule type" value="Genomic_DNA"/>
</dbReference>
<evidence type="ECO:0000313" key="1">
    <source>
        <dbReference type="EMBL" id="QIQ66397.1"/>
    </source>
</evidence>
<organism evidence="1 2">
    <name type="scientific">Enterococcus phage vipetofem</name>
    <dbReference type="NCBI Taxonomy" id="2719594"/>
    <lineage>
        <taxon>Viruses</taxon>
        <taxon>Duplodnaviria</taxon>
        <taxon>Heunggongvirae</taxon>
        <taxon>Uroviricota</taxon>
        <taxon>Caudoviricetes</taxon>
        <taxon>Andrewesvirinae</taxon>
        <taxon>Vipetofemvirus</taxon>
        <taxon>Vipetofemvirus vipetofem</taxon>
    </lineage>
</organism>
<dbReference type="Pfam" id="PF19791">
    <property type="entry name" value="DUF6275"/>
    <property type="match status" value="1"/>
</dbReference>
<evidence type="ECO:0000313" key="2">
    <source>
        <dbReference type="Proteomes" id="UP000502113"/>
    </source>
</evidence>
<accession>A0A6G9LLY5</accession>
<reference evidence="2" key="1">
    <citation type="submission" date="2020-02" db="EMBL/GenBank/DDBJ databases">
        <authorList>
            <person name="Olsen N.S."/>
            <person name="Forero-Junco L."/>
            <person name="Kot W."/>
            <person name="Hansen L.H."/>
        </authorList>
    </citation>
    <scope>NUCLEOTIDE SEQUENCE [LARGE SCALE GENOMIC DNA]</scope>
</reference>